<dbReference type="EMBL" id="VLKN01000001">
    <property type="protein sequence ID" value="TWI05757.1"/>
    <property type="molecule type" value="Genomic_DNA"/>
</dbReference>
<dbReference type="InterPro" id="IPR051686">
    <property type="entry name" value="Lipoprotein_DolP"/>
</dbReference>
<evidence type="ECO:0000256" key="3">
    <source>
        <dbReference type="ARBA" id="ARBA00022737"/>
    </source>
</evidence>
<sequence length="119" mass="12461">MNYRTSIAALMFASLVSASALAQEATPKPQTNERPMAQANEPVTDAWITTKVKADLLATDGVAGTDINVDTQNGVVTLRGTVKSQAEADRAAEIARGIEGVTRVDSQLSTSTATGTRQP</sequence>
<accession>A0A562LDP3</accession>
<keyword evidence="2 7" id="KW-0732">Signal</keyword>
<organism evidence="9 10">
    <name type="scientific">Luteimonas cucumeris</name>
    <dbReference type="NCBI Taxonomy" id="985012"/>
    <lineage>
        <taxon>Bacteria</taxon>
        <taxon>Pseudomonadati</taxon>
        <taxon>Pseudomonadota</taxon>
        <taxon>Gammaproteobacteria</taxon>
        <taxon>Lysobacterales</taxon>
        <taxon>Lysobacteraceae</taxon>
        <taxon>Luteimonas</taxon>
    </lineage>
</organism>
<feature type="domain" description="BON" evidence="8">
    <location>
        <begin position="44"/>
        <end position="112"/>
    </location>
</feature>
<protein>
    <recommendedName>
        <fullName evidence="5">Osmotically-inducible protein Y</fullName>
    </recommendedName>
</protein>
<dbReference type="GO" id="GO:0042597">
    <property type="term" value="C:periplasmic space"/>
    <property type="evidence" value="ECO:0007669"/>
    <property type="project" value="UniProtKB-SubCell"/>
</dbReference>
<dbReference type="InterPro" id="IPR007055">
    <property type="entry name" value="BON_dom"/>
</dbReference>
<dbReference type="Pfam" id="PF04972">
    <property type="entry name" value="BON"/>
    <property type="match status" value="1"/>
</dbReference>
<keyword evidence="10" id="KW-1185">Reference proteome</keyword>
<evidence type="ECO:0000256" key="2">
    <source>
        <dbReference type="ARBA" id="ARBA00022729"/>
    </source>
</evidence>
<feature type="chain" id="PRO_5021757776" description="Osmotically-inducible protein Y" evidence="7">
    <location>
        <begin position="23"/>
        <end position="119"/>
    </location>
</feature>
<name>A0A562LDP3_9GAMM</name>
<dbReference type="Gene3D" id="3.30.1340.30">
    <property type="match status" value="1"/>
</dbReference>
<dbReference type="Proteomes" id="UP000315167">
    <property type="component" value="Unassembled WGS sequence"/>
</dbReference>
<comment type="subcellular location">
    <subcellularLocation>
        <location evidence="1">Periplasm</location>
    </subcellularLocation>
</comment>
<evidence type="ECO:0000256" key="4">
    <source>
        <dbReference type="ARBA" id="ARBA00022764"/>
    </source>
</evidence>
<dbReference type="PANTHER" id="PTHR34606">
    <property type="entry name" value="BON DOMAIN-CONTAINING PROTEIN"/>
    <property type="match status" value="1"/>
</dbReference>
<dbReference type="PROSITE" id="PS50914">
    <property type="entry name" value="BON"/>
    <property type="match status" value="1"/>
</dbReference>
<feature type="signal peptide" evidence="7">
    <location>
        <begin position="1"/>
        <end position="22"/>
    </location>
</feature>
<feature type="region of interest" description="Disordered" evidence="6">
    <location>
        <begin position="21"/>
        <end position="40"/>
    </location>
</feature>
<dbReference type="FunFam" id="3.30.1340.30:FF:000001">
    <property type="entry name" value="Molecular chaperone OsmY"/>
    <property type="match status" value="1"/>
</dbReference>
<dbReference type="AlphaFoldDB" id="A0A562LDP3"/>
<evidence type="ECO:0000256" key="6">
    <source>
        <dbReference type="SAM" id="MobiDB-lite"/>
    </source>
</evidence>
<dbReference type="SMART" id="SM00749">
    <property type="entry name" value="BON"/>
    <property type="match status" value="1"/>
</dbReference>
<evidence type="ECO:0000256" key="7">
    <source>
        <dbReference type="SAM" id="SignalP"/>
    </source>
</evidence>
<dbReference type="InterPro" id="IPR014004">
    <property type="entry name" value="Transpt-assoc_nodulatn_dom_bac"/>
</dbReference>
<reference evidence="9 10" key="1">
    <citation type="journal article" date="2015" name="Stand. Genomic Sci.">
        <title>Genomic Encyclopedia of Bacterial and Archaeal Type Strains, Phase III: the genomes of soil and plant-associated and newly described type strains.</title>
        <authorList>
            <person name="Whitman W.B."/>
            <person name="Woyke T."/>
            <person name="Klenk H.P."/>
            <person name="Zhou Y."/>
            <person name="Lilburn T.G."/>
            <person name="Beck B.J."/>
            <person name="De Vos P."/>
            <person name="Vandamme P."/>
            <person name="Eisen J.A."/>
            <person name="Garrity G."/>
            <person name="Hugenholtz P."/>
            <person name="Kyrpides N.C."/>
        </authorList>
    </citation>
    <scope>NUCLEOTIDE SEQUENCE [LARGE SCALE GENOMIC DNA]</scope>
    <source>
        <strain evidence="9 10">CGMCC 1.10821</strain>
    </source>
</reference>
<keyword evidence="4" id="KW-0574">Periplasm</keyword>
<evidence type="ECO:0000313" key="10">
    <source>
        <dbReference type="Proteomes" id="UP000315167"/>
    </source>
</evidence>
<comment type="caution">
    <text evidence="9">The sequence shown here is derived from an EMBL/GenBank/DDBJ whole genome shotgun (WGS) entry which is preliminary data.</text>
</comment>
<evidence type="ECO:0000256" key="5">
    <source>
        <dbReference type="ARBA" id="ARBA00070588"/>
    </source>
</evidence>
<proteinExistence type="predicted"/>
<evidence type="ECO:0000313" key="9">
    <source>
        <dbReference type="EMBL" id="TWI05757.1"/>
    </source>
</evidence>
<evidence type="ECO:0000256" key="1">
    <source>
        <dbReference type="ARBA" id="ARBA00004418"/>
    </source>
</evidence>
<gene>
    <name evidence="9" type="ORF">IP90_00013</name>
</gene>
<dbReference type="PANTHER" id="PTHR34606:SF15">
    <property type="entry name" value="BON DOMAIN-CONTAINING PROTEIN"/>
    <property type="match status" value="1"/>
</dbReference>
<evidence type="ECO:0000259" key="8">
    <source>
        <dbReference type="PROSITE" id="PS50914"/>
    </source>
</evidence>
<keyword evidence="3" id="KW-0677">Repeat</keyword>